<dbReference type="EMBL" id="CM023481">
    <property type="protein sequence ID" value="KAH6944813.1"/>
    <property type="molecule type" value="Genomic_DNA"/>
</dbReference>
<evidence type="ECO:0000313" key="1">
    <source>
        <dbReference type="EMBL" id="KAH6944813.1"/>
    </source>
</evidence>
<reference evidence="1" key="1">
    <citation type="submission" date="2020-05" db="EMBL/GenBank/DDBJ databases">
        <title>Large-scale comparative analyses of tick genomes elucidate their genetic diversity and vector capacities.</title>
        <authorList>
            <person name="Jia N."/>
            <person name="Wang J."/>
            <person name="Shi W."/>
            <person name="Du L."/>
            <person name="Sun Y."/>
            <person name="Zhan W."/>
            <person name="Jiang J."/>
            <person name="Wang Q."/>
            <person name="Zhang B."/>
            <person name="Ji P."/>
            <person name="Sakyi L.B."/>
            <person name="Cui X."/>
            <person name="Yuan T."/>
            <person name="Jiang B."/>
            <person name="Yang W."/>
            <person name="Lam T.T.-Y."/>
            <person name="Chang Q."/>
            <person name="Ding S."/>
            <person name="Wang X."/>
            <person name="Zhu J."/>
            <person name="Ruan X."/>
            <person name="Zhao L."/>
            <person name="Wei J."/>
            <person name="Que T."/>
            <person name="Du C."/>
            <person name="Cheng J."/>
            <person name="Dai P."/>
            <person name="Han X."/>
            <person name="Huang E."/>
            <person name="Gao Y."/>
            <person name="Liu J."/>
            <person name="Shao H."/>
            <person name="Ye R."/>
            <person name="Li L."/>
            <person name="Wei W."/>
            <person name="Wang X."/>
            <person name="Wang C."/>
            <person name="Yang T."/>
            <person name="Huo Q."/>
            <person name="Li W."/>
            <person name="Guo W."/>
            <person name="Chen H."/>
            <person name="Zhou L."/>
            <person name="Ni X."/>
            <person name="Tian J."/>
            <person name="Zhou Y."/>
            <person name="Sheng Y."/>
            <person name="Liu T."/>
            <person name="Pan Y."/>
            <person name="Xia L."/>
            <person name="Li J."/>
            <person name="Zhao F."/>
            <person name="Cao W."/>
        </authorList>
    </citation>
    <scope>NUCLEOTIDE SEQUENCE</scope>
    <source>
        <strain evidence="1">Hyas-2018</strain>
    </source>
</reference>
<dbReference type="Proteomes" id="UP000821845">
    <property type="component" value="Chromosome 1"/>
</dbReference>
<evidence type="ECO:0000313" key="2">
    <source>
        <dbReference type="Proteomes" id="UP000821845"/>
    </source>
</evidence>
<accession>A0ACB7TCY5</accession>
<comment type="caution">
    <text evidence="1">The sequence shown here is derived from an EMBL/GenBank/DDBJ whole genome shotgun (WGS) entry which is preliminary data.</text>
</comment>
<organism evidence="1 2">
    <name type="scientific">Hyalomma asiaticum</name>
    <name type="common">Tick</name>
    <dbReference type="NCBI Taxonomy" id="266040"/>
    <lineage>
        <taxon>Eukaryota</taxon>
        <taxon>Metazoa</taxon>
        <taxon>Ecdysozoa</taxon>
        <taxon>Arthropoda</taxon>
        <taxon>Chelicerata</taxon>
        <taxon>Arachnida</taxon>
        <taxon>Acari</taxon>
        <taxon>Parasitiformes</taxon>
        <taxon>Ixodida</taxon>
        <taxon>Ixodoidea</taxon>
        <taxon>Ixodidae</taxon>
        <taxon>Hyalomminae</taxon>
        <taxon>Hyalomma</taxon>
    </lineage>
</organism>
<sequence>MITINQLNKNLLQATHLIKRITNKKHGIKEQDTVCILQALVTSRVTYGTPYLGLKDSEKKINTLIRKAHKIALGLPQTTSTEKLLALGVHNTREVLHQAHKASQIERLNLRVRDRTHSGDWAQSYGRVGLQIQSFTRIKKLNQRCDHTPQHASRAS</sequence>
<protein>
    <submittedName>
        <fullName evidence="1">Uncharacterized protein</fullName>
    </submittedName>
</protein>
<proteinExistence type="predicted"/>
<gene>
    <name evidence="1" type="ORF">HPB50_005302</name>
</gene>
<name>A0ACB7TCY5_HYAAI</name>
<keyword evidence="2" id="KW-1185">Reference proteome</keyword>